<feature type="transmembrane region" description="Helical" evidence="1">
    <location>
        <begin position="180"/>
        <end position="197"/>
    </location>
</feature>
<dbReference type="GO" id="GO:0005737">
    <property type="term" value="C:cytoplasm"/>
    <property type="evidence" value="ECO:0007669"/>
    <property type="project" value="TreeGrafter"/>
</dbReference>
<reference evidence="2" key="2">
    <citation type="submission" date="2020-12" db="EMBL/GenBank/DDBJ databases">
        <authorList>
            <person name="Kanost M."/>
        </authorList>
    </citation>
    <scope>NUCLEOTIDE SEQUENCE</scope>
</reference>
<comment type="caution">
    <text evidence="2">The sequence shown here is derived from an EMBL/GenBank/DDBJ whole genome shotgun (WGS) entry which is preliminary data.</text>
</comment>
<organism evidence="2 3">
    <name type="scientific">Manduca sexta</name>
    <name type="common">Tobacco hawkmoth</name>
    <name type="synonym">Tobacco hornworm</name>
    <dbReference type="NCBI Taxonomy" id="7130"/>
    <lineage>
        <taxon>Eukaryota</taxon>
        <taxon>Metazoa</taxon>
        <taxon>Ecdysozoa</taxon>
        <taxon>Arthropoda</taxon>
        <taxon>Hexapoda</taxon>
        <taxon>Insecta</taxon>
        <taxon>Pterygota</taxon>
        <taxon>Neoptera</taxon>
        <taxon>Endopterygota</taxon>
        <taxon>Lepidoptera</taxon>
        <taxon>Glossata</taxon>
        <taxon>Ditrysia</taxon>
        <taxon>Bombycoidea</taxon>
        <taxon>Sphingidae</taxon>
        <taxon>Sphinginae</taxon>
        <taxon>Sphingini</taxon>
        <taxon>Manduca</taxon>
    </lineage>
</organism>
<dbReference type="AlphaFoldDB" id="A0A922CU40"/>
<feature type="transmembrane region" description="Helical" evidence="1">
    <location>
        <begin position="98"/>
        <end position="122"/>
    </location>
</feature>
<gene>
    <name evidence="2" type="ORF">O3G_MSEX010745</name>
</gene>
<evidence type="ECO:0000313" key="3">
    <source>
        <dbReference type="Proteomes" id="UP000791440"/>
    </source>
</evidence>
<dbReference type="InterPro" id="IPR051883">
    <property type="entry name" value="AQP11/12_channel"/>
</dbReference>
<evidence type="ECO:0000256" key="1">
    <source>
        <dbReference type="SAM" id="Phobius"/>
    </source>
</evidence>
<feature type="transmembrane region" description="Helical" evidence="1">
    <location>
        <begin position="23"/>
        <end position="43"/>
    </location>
</feature>
<keyword evidence="1" id="KW-0812">Transmembrane</keyword>
<accession>A0A922CU40</accession>
<dbReference type="PANTHER" id="PTHR21191">
    <property type="entry name" value="AQUAPORIN"/>
    <property type="match status" value="1"/>
</dbReference>
<evidence type="ECO:0000313" key="2">
    <source>
        <dbReference type="EMBL" id="KAG6458226.1"/>
    </source>
</evidence>
<dbReference type="GO" id="GO:0015267">
    <property type="term" value="F:channel activity"/>
    <property type="evidence" value="ECO:0007669"/>
    <property type="project" value="TreeGrafter"/>
</dbReference>
<protein>
    <recommendedName>
        <fullName evidence="4">Aquaporin</fullName>
    </recommendedName>
</protein>
<dbReference type="EMBL" id="JH668576">
    <property type="protein sequence ID" value="KAG6458226.1"/>
    <property type="molecule type" value="Genomic_DNA"/>
</dbReference>
<proteinExistence type="predicted"/>
<keyword evidence="1" id="KW-0472">Membrane</keyword>
<evidence type="ECO:0008006" key="4">
    <source>
        <dbReference type="Google" id="ProtNLM"/>
    </source>
</evidence>
<name>A0A922CU40_MANSE</name>
<keyword evidence="3" id="KW-1185">Reference proteome</keyword>
<reference evidence="2" key="1">
    <citation type="journal article" date="2016" name="Insect Biochem. Mol. Biol.">
        <title>Multifaceted biological insights from a draft genome sequence of the tobacco hornworm moth, Manduca sexta.</title>
        <authorList>
            <person name="Kanost M.R."/>
            <person name="Arrese E.L."/>
            <person name="Cao X."/>
            <person name="Chen Y.R."/>
            <person name="Chellapilla S."/>
            <person name="Goldsmith M.R."/>
            <person name="Grosse-Wilde E."/>
            <person name="Heckel D.G."/>
            <person name="Herndon N."/>
            <person name="Jiang H."/>
            <person name="Papanicolaou A."/>
            <person name="Qu J."/>
            <person name="Soulages J.L."/>
            <person name="Vogel H."/>
            <person name="Walters J."/>
            <person name="Waterhouse R.M."/>
            <person name="Ahn S.J."/>
            <person name="Almeida F.C."/>
            <person name="An C."/>
            <person name="Aqrawi P."/>
            <person name="Bretschneider A."/>
            <person name="Bryant W.B."/>
            <person name="Bucks S."/>
            <person name="Chao H."/>
            <person name="Chevignon G."/>
            <person name="Christen J.M."/>
            <person name="Clarke D.F."/>
            <person name="Dittmer N.T."/>
            <person name="Ferguson L.C.F."/>
            <person name="Garavelou S."/>
            <person name="Gordon K.H.J."/>
            <person name="Gunaratna R.T."/>
            <person name="Han Y."/>
            <person name="Hauser F."/>
            <person name="He Y."/>
            <person name="Heidel-Fischer H."/>
            <person name="Hirsh A."/>
            <person name="Hu Y."/>
            <person name="Jiang H."/>
            <person name="Kalra D."/>
            <person name="Klinner C."/>
            <person name="Konig C."/>
            <person name="Kovar C."/>
            <person name="Kroll A.R."/>
            <person name="Kuwar S.S."/>
            <person name="Lee S.L."/>
            <person name="Lehman R."/>
            <person name="Li K."/>
            <person name="Li Z."/>
            <person name="Liang H."/>
            <person name="Lovelace S."/>
            <person name="Lu Z."/>
            <person name="Mansfield J.H."/>
            <person name="McCulloch K.J."/>
            <person name="Mathew T."/>
            <person name="Morton B."/>
            <person name="Muzny D.M."/>
            <person name="Neunemann D."/>
            <person name="Ongeri F."/>
            <person name="Pauchet Y."/>
            <person name="Pu L.L."/>
            <person name="Pyrousis I."/>
            <person name="Rao X.J."/>
            <person name="Redding A."/>
            <person name="Roesel C."/>
            <person name="Sanchez-Gracia A."/>
            <person name="Schaack S."/>
            <person name="Shukla A."/>
            <person name="Tetreau G."/>
            <person name="Wang Y."/>
            <person name="Xiong G.H."/>
            <person name="Traut W."/>
            <person name="Walsh T.K."/>
            <person name="Worley K.C."/>
            <person name="Wu D."/>
            <person name="Wu W."/>
            <person name="Wu Y.Q."/>
            <person name="Zhang X."/>
            <person name="Zou Z."/>
            <person name="Zucker H."/>
            <person name="Briscoe A.D."/>
            <person name="Burmester T."/>
            <person name="Clem R.J."/>
            <person name="Feyereisen R."/>
            <person name="Grimmelikhuijzen C.J.P."/>
            <person name="Hamodrakas S.J."/>
            <person name="Hansson B.S."/>
            <person name="Huguet E."/>
            <person name="Jermiin L.S."/>
            <person name="Lan Q."/>
            <person name="Lehman H.K."/>
            <person name="Lorenzen M."/>
            <person name="Merzendorfer H."/>
            <person name="Michalopoulos I."/>
            <person name="Morton D.B."/>
            <person name="Muthukrishnan S."/>
            <person name="Oakeshott J.G."/>
            <person name="Palmer W."/>
            <person name="Park Y."/>
            <person name="Passarelli A.L."/>
            <person name="Rozas J."/>
            <person name="Schwartz L.M."/>
            <person name="Smith W."/>
            <person name="Southgate A."/>
            <person name="Vilcinskas A."/>
            <person name="Vogt R."/>
            <person name="Wang P."/>
            <person name="Werren J."/>
            <person name="Yu X.Q."/>
            <person name="Zhou J.J."/>
            <person name="Brown S.J."/>
            <person name="Scherer S.E."/>
            <person name="Richards S."/>
            <person name="Blissard G.W."/>
        </authorList>
    </citation>
    <scope>NUCLEOTIDE SEQUENCE</scope>
</reference>
<sequence length="313" mass="34716">MKFTVDVLGIFLKVVIRINKVTFAPLVVSTLFILLTSLLAHCARRLVQKSIKEPFIRLLFEEAIAAAELCGCCFELIVGKGDIRKAFLKTWAELAGGLLVFKYVPMLYGAVVEGIATCLCRLASKSLGDLNPRFATAIDSFIGTSLVVAAFDYSGGYFNPVLATSLKAGCEGHTLMEHAVVYWIGACAGSILSVYMYKLPAIQKFVRGTDTVVNVIIYHTAECAFPIDIVTETNSNLKSKRPAIIAMIPDKDPIISRRGHHQGPQKYHLSHRIAPYYSLEPLRRRRVTCKGKSKAVPSLKSIVLNKRYFRRLM</sequence>
<keyword evidence="1" id="KW-1133">Transmembrane helix</keyword>
<dbReference type="Proteomes" id="UP000791440">
    <property type="component" value="Unassembled WGS sequence"/>
</dbReference>
<dbReference type="PANTHER" id="PTHR21191:SF16">
    <property type="entry name" value="AQUAPORIN"/>
    <property type="match status" value="1"/>
</dbReference>